<evidence type="ECO:0000313" key="2">
    <source>
        <dbReference type="Proteomes" id="UP001058974"/>
    </source>
</evidence>
<dbReference type="AlphaFoldDB" id="A0A9D4WG30"/>
<organism evidence="1 2">
    <name type="scientific">Pisum sativum</name>
    <name type="common">Garden pea</name>
    <name type="synonym">Lathyrus oleraceus</name>
    <dbReference type="NCBI Taxonomy" id="3888"/>
    <lineage>
        <taxon>Eukaryota</taxon>
        <taxon>Viridiplantae</taxon>
        <taxon>Streptophyta</taxon>
        <taxon>Embryophyta</taxon>
        <taxon>Tracheophyta</taxon>
        <taxon>Spermatophyta</taxon>
        <taxon>Magnoliopsida</taxon>
        <taxon>eudicotyledons</taxon>
        <taxon>Gunneridae</taxon>
        <taxon>Pentapetalae</taxon>
        <taxon>rosids</taxon>
        <taxon>fabids</taxon>
        <taxon>Fabales</taxon>
        <taxon>Fabaceae</taxon>
        <taxon>Papilionoideae</taxon>
        <taxon>50 kb inversion clade</taxon>
        <taxon>NPAAA clade</taxon>
        <taxon>Hologalegina</taxon>
        <taxon>IRL clade</taxon>
        <taxon>Fabeae</taxon>
        <taxon>Lathyrus</taxon>
    </lineage>
</organism>
<proteinExistence type="predicted"/>
<dbReference type="EMBL" id="JAMSHJ010000006">
    <property type="protein sequence ID" value="KAI5402134.1"/>
    <property type="molecule type" value="Genomic_DNA"/>
</dbReference>
<name>A0A9D4WG30_PEA</name>
<protein>
    <submittedName>
        <fullName evidence="1">Uncharacterized protein</fullName>
    </submittedName>
</protein>
<accession>A0A9D4WG30</accession>
<dbReference type="Gramene" id="Psat06G0654700-T1">
    <property type="protein sequence ID" value="KAI5402134.1"/>
    <property type="gene ID" value="KIW84_066547"/>
</dbReference>
<keyword evidence="2" id="KW-1185">Reference proteome</keyword>
<reference evidence="1 2" key="1">
    <citation type="journal article" date="2022" name="Nat. Genet.">
        <title>Improved pea reference genome and pan-genome highlight genomic features and evolutionary characteristics.</title>
        <authorList>
            <person name="Yang T."/>
            <person name="Liu R."/>
            <person name="Luo Y."/>
            <person name="Hu S."/>
            <person name="Wang D."/>
            <person name="Wang C."/>
            <person name="Pandey M.K."/>
            <person name="Ge S."/>
            <person name="Xu Q."/>
            <person name="Li N."/>
            <person name="Li G."/>
            <person name="Huang Y."/>
            <person name="Saxena R.K."/>
            <person name="Ji Y."/>
            <person name="Li M."/>
            <person name="Yan X."/>
            <person name="He Y."/>
            <person name="Liu Y."/>
            <person name="Wang X."/>
            <person name="Xiang C."/>
            <person name="Varshney R.K."/>
            <person name="Ding H."/>
            <person name="Gao S."/>
            <person name="Zong X."/>
        </authorList>
    </citation>
    <scope>NUCLEOTIDE SEQUENCE [LARGE SCALE GENOMIC DNA]</scope>
    <source>
        <strain evidence="1 2">cv. Zhongwan 6</strain>
    </source>
</reference>
<gene>
    <name evidence="1" type="ORF">KIW84_066547</name>
</gene>
<evidence type="ECO:0000313" key="1">
    <source>
        <dbReference type="EMBL" id="KAI5402134.1"/>
    </source>
</evidence>
<comment type="caution">
    <text evidence="1">The sequence shown here is derived from an EMBL/GenBank/DDBJ whole genome shotgun (WGS) entry which is preliminary data.</text>
</comment>
<dbReference type="Proteomes" id="UP001058974">
    <property type="component" value="Chromosome 6"/>
</dbReference>
<sequence>MHKCKLVGEAISLVGEVICKCMWEQETGREEVAMCSGMVGEEMMLVGEDSHSGKEVEEMTLVVEGICSSREYEEWETGEEDFDSNKEVVEKRMVVVGIGNSKVEVGMVMAVGENCNSMEGDVMGMVEVVSCTCKLVLVVEETCTHM</sequence>